<protein>
    <submittedName>
        <fullName evidence="1">Uncharacterized protein</fullName>
    </submittedName>
</protein>
<dbReference type="AlphaFoldDB" id="A0AAV5M682"/>
<proteinExistence type="predicted"/>
<sequence length="100" mass="11592">MRIQGLLKKVFTDDNEDSRIGRVLAGGRMEVCVQMEMVIVQGSKIVIFPWILKLSLRTFLHFQAYHTQRVFSICCYYHPCSVLGKLTSPFRFHLNLILST</sequence>
<evidence type="ECO:0000313" key="2">
    <source>
        <dbReference type="Proteomes" id="UP001054252"/>
    </source>
</evidence>
<comment type="caution">
    <text evidence="1">The sequence shown here is derived from an EMBL/GenBank/DDBJ whole genome shotgun (WGS) entry which is preliminary data.</text>
</comment>
<keyword evidence="2" id="KW-1185">Reference proteome</keyword>
<reference evidence="1 2" key="1">
    <citation type="journal article" date="2021" name="Commun. Biol.">
        <title>The genome of Shorea leprosula (Dipterocarpaceae) highlights the ecological relevance of drought in aseasonal tropical rainforests.</title>
        <authorList>
            <person name="Ng K.K.S."/>
            <person name="Kobayashi M.J."/>
            <person name="Fawcett J.A."/>
            <person name="Hatakeyama M."/>
            <person name="Paape T."/>
            <person name="Ng C.H."/>
            <person name="Ang C.C."/>
            <person name="Tnah L.H."/>
            <person name="Lee C.T."/>
            <person name="Nishiyama T."/>
            <person name="Sese J."/>
            <person name="O'Brien M.J."/>
            <person name="Copetti D."/>
            <person name="Mohd Noor M.I."/>
            <person name="Ong R.C."/>
            <person name="Putra M."/>
            <person name="Sireger I.Z."/>
            <person name="Indrioko S."/>
            <person name="Kosugi Y."/>
            <person name="Izuno A."/>
            <person name="Isagi Y."/>
            <person name="Lee S.L."/>
            <person name="Shimizu K.K."/>
        </authorList>
    </citation>
    <scope>NUCLEOTIDE SEQUENCE [LARGE SCALE GENOMIC DNA]</scope>
    <source>
        <strain evidence="1">214</strain>
    </source>
</reference>
<evidence type="ECO:0000313" key="1">
    <source>
        <dbReference type="EMBL" id="GKV45290.1"/>
    </source>
</evidence>
<name>A0AAV5M682_9ROSI</name>
<gene>
    <name evidence="1" type="ORF">SLEP1_g52395</name>
</gene>
<dbReference type="EMBL" id="BPVZ01000192">
    <property type="protein sequence ID" value="GKV45290.1"/>
    <property type="molecule type" value="Genomic_DNA"/>
</dbReference>
<accession>A0AAV5M682</accession>
<organism evidence="1 2">
    <name type="scientific">Rubroshorea leprosula</name>
    <dbReference type="NCBI Taxonomy" id="152421"/>
    <lineage>
        <taxon>Eukaryota</taxon>
        <taxon>Viridiplantae</taxon>
        <taxon>Streptophyta</taxon>
        <taxon>Embryophyta</taxon>
        <taxon>Tracheophyta</taxon>
        <taxon>Spermatophyta</taxon>
        <taxon>Magnoliopsida</taxon>
        <taxon>eudicotyledons</taxon>
        <taxon>Gunneridae</taxon>
        <taxon>Pentapetalae</taxon>
        <taxon>rosids</taxon>
        <taxon>malvids</taxon>
        <taxon>Malvales</taxon>
        <taxon>Dipterocarpaceae</taxon>
        <taxon>Rubroshorea</taxon>
    </lineage>
</organism>
<dbReference type="Proteomes" id="UP001054252">
    <property type="component" value="Unassembled WGS sequence"/>
</dbReference>